<feature type="non-terminal residue" evidence="2">
    <location>
        <position position="92"/>
    </location>
</feature>
<keyword evidence="1" id="KW-1133">Transmembrane helix</keyword>
<organism evidence="2">
    <name type="scientific">marine metagenome</name>
    <dbReference type="NCBI Taxonomy" id="408172"/>
    <lineage>
        <taxon>unclassified sequences</taxon>
        <taxon>metagenomes</taxon>
        <taxon>ecological metagenomes</taxon>
    </lineage>
</organism>
<accession>A0A383EGW5</accession>
<dbReference type="EMBL" id="UINC01225877">
    <property type="protein sequence ID" value="SVE56122.1"/>
    <property type="molecule type" value="Genomic_DNA"/>
</dbReference>
<dbReference type="AlphaFoldDB" id="A0A383EGW5"/>
<feature type="transmembrane region" description="Helical" evidence="1">
    <location>
        <begin position="61"/>
        <end position="80"/>
    </location>
</feature>
<proteinExistence type="predicted"/>
<evidence type="ECO:0000313" key="2">
    <source>
        <dbReference type="EMBL" id="SVE56122.1"/>
    </source>
</evidence>
<keyword evidence="1" id="KW-0472">Membrane</keyword>
<evidence type="ECO:0008006" key="3">
    <source>
        <dbReference type="Google" id="ProtNLM"/>
    </source>
</evidence>
<feature type="transmembrane region" description="Helical" evidence="1">
    <location>
        <begin position="30"/>
        <end position="49"/>
    </location>
</feature>
<sequence length="92" mass="10336">MSLNVFIAVILAAFLHAVWNAMVKKGEDKYISLTAVVLGHIPIAIAVIFFTPMISFQSIPYIFVSAIFLSGYEWCLLSAYRLEDYTKVYPIA</sequence>
<name>A0A383EGW5_9ZZZZ</name>
<protein>
    <recommendedName>
        <fullName evidence="3">EamA domain-containing protein</fullName>
    </recommendedName>
</protein>
<evidence type="ECO:0000256" key="1">
    <source>
        <dbReference type="SAM" id="Phobius"/>
    </source>
</evidence>
<gene>
    <name evidence="2" type="ORF">METZ01_LOCUS508976</name>
</gene>
<keyword evidence="1" id="KW-0812">Transmembrane</keyword>
<reference evidence="2" key="1">
    <citation type="submission" date="2018-05" db="EMBL/GenBank/DDBJ databases">
        <authorList>
            <person name="Lanie J.A."/>
            <person name="Ng W.-L."/>
            <person name="Kazmierczak K.M."/>
            <person name="Andrzejewski T.M."/>
            <person name="Davidsen T.M."/>
            <person name="Wayne K.J."/>
            <person name="Tettelin H."/>
            <person name="Glass J.I."/>
            <person name="Rusch D."/>
            <person name="Podicherti R."/>
            <person name="Tsui H.-C.T."/>
            <person name="Winkler M.E."/>
        </authorList>
    </citation>
    <scope>NUCLEOTIDE SEQUENCE</scope>
</reference>